<sequence>MKTAKFLLLFLLWSTAVYAQDIPVKIESSETYELANVILAITPYGKADPWEVYKKSPYYQELLNHFDRHAAHPLIAKVNYSREEWDKYLSFRTDSYVFDFDENGMLKRRISFSTQQGLNPFEENIELINDFVKVSGFREFYSKHKSYYDSLIVAYQKSQMLPEMISFLQREFGSEWVKADYAIVISPLVYRMNCHRQVSGVPTDFITLPEYVLNQTASKDVSEEQFASGLHMLFTEMDHGFVNPVTAKHSKKVISSFNSKKWDTGSGYEEQELATFNEYMTWAAYDLFLYEHFPQVAQQVSQDWAMQNESRGFFASSLFNAKLKELYDKRKKKQTIHDLYPAMLKWCRQTQDKLIQPIIASSPQQNQEVTDNARVKYEIVFSEPMVELDSVDVIQVAEKQPIERNRLVLTKEDNSLAWSDGGRKLHFELDLENGYRNHVGFNVPWVTKIAVKSKKGVNLMPYKSIIITNVQVAQN</sequence>
<dbReference type="RefSeq" id="WP_377511938.1">
    <property type="nucleotide sequence ID" value="NZ_JBHULU010000034.1"/>
</dbReference>
<feature type="chain" id="PRO_5047109239" evidence="1">
    <location>
        <begin position="20"/>
        <end position="475"/>
    </location>
</feature>
<keyword evidence="1" id="KW-0732">Signal</keyword>
<evidence type="ECO:0000313" key="2">
    <source>
        <dbReference type="EMBL" id="MFD2516000.1"/>
    </source>
</evidence>
<reference evidence="3" key="1">
    <citation type="journal article" date="2019" name="Int. J. Syst. Evol. Microbiol.">
        <title>The Global Catalogue of Microorganisms (GCM) 10K type strain sequencing project: providing services to taxonomists for standard genome sequencing and annotation.</title>
        <authorList>
            <consortium name="The Broad Institute Genomics Platform"/>
            <consortium name="The Broad Institute Genome Sequencing Center for Infectious Disease"/>
            <person name="Wu L."/>
            <person name="Ma J."/>
        </authorList>
    </citation>
    <scope>NUCLEOTIDE SEQUENCE [LARGE SCALE GENOMIC DNA]</scope>
    <source>
        <strain evidence="3">KCTC 42498</strain>
    </source>
</reference>
<accession>A0ABW5IRH4</accession>
<keyword evidence="3" id="KW-1185">Reference proteome</keyword>
<evidence type="ECO:0000313" key="3">
    <source>
        <dbReference type="Proteomes" id="UP001597544"/>
    </source>
</evidence>
<feature type="signal peptide" evidence="1">
    <location>
        <begin position="1"/>
        <end position="19"/>
    </location>
</feature>
<dbReference type="Proteomes" id="UP001597544">
    <property type="component" value="Unassembled WGS sequence"/>
</dbReference>
<organism evidence="2 3">
    <name type="scientific">Pontibacter locisalis</name>
    <dbReference type="NCBI Taxonomy" id="1719035"/>
    <lineage>
        <taxon>Bacteria</taxon>
        <taxon>Pseudomonadati</taxon>
        <taxon>Bacteroidota</taxon>
        <taxon>Cytophagia</taxon>
        <taxon>Cytophagales</taxon>
        <taxon>Hymenobacteraceae</taxon>
        <taxon>Pontibacter</taxon>
    </lineage>
</organism>
<proteinExistence type="predicted"/>
<protein>
    <submittedName>
        <fullName evidence="2">DUF4932 domain-containing protein</fullName>
    </submittedName>
</protein>
<dbReference type="EMBL" id="JBHULU010000034">
    <property type="protein sequence ID" value="MFD2516000.1"/>
    <property type="molecule type" value="Genomic_DNA"/>
</dbReference>
<name>A0ABW5IRH4_9BACT</name>
<evidence type="ECO:0000256" key="1">
    <source>
        <dbReference type="SAM" id="SignalP"/>
    </source>
</evidence>
<gene>
    <name evidence="2" type="ORF">ACFSRY_19160</name>
</gene>
<comment type="caution">
    <text evidence="2">The sequence shown here is derived from an EMBL/GenBank/DDBJ whole genome shotgun (WGS) entry which is preliminary data.</text>
</comment>